<dbReference type="InterPro" id="IPR043128">
    <property type="entry name" value="Rev_trsase/Diguanyl_cyclase"/>
</dbReference>
<evidence type="ECO:0000313" key="7">
    <source>
        <dbReference type="Proteomes" id="UP000298763"/>
    </source>
</evidence>
<gene>
    <name evidence="6" type="ORF">FCL38_30830</name>
    <name evidence="5" type="ORF">FHS02_002684</name>
</gene>
<dbReference type="EMBL" id="CP040017">
    <property type="protein sequence ID" value="QCP14324.1"/>
    <property type="molecule type" value="Genomic_DNA"/>
</dbReference>
<accession>A0A4P8I0M2</accession>
<dbReference type="SUPFAM" id="SSF55073">
    <property type="entry name" value="Nucleotide cyclase"/>
    <property type="match status" value="1"/>
</dbReference>
<dbReference type="InterPro" id="IPR000014">
    <property type="entry name" value="PAS"/>
</dbReference>
<dbReference type="PROSITE" id="PS50883">
    <property type="entry name" value="EAL"/>
    <property type="match status" value="1"/>
</dbReference>
<dbReference type="InterPro" id="IPR000160">
    <property type="entry name" value="GGDEF_dom"/>
</dbReference>
<evidence type="ECO:0000313" key="8">
    <source>
        <dbReference type="Proteomes" id="UP000584325"/>
    </source>
</evidence>
<keyword evidence="7" id="KW-1185">Reference proteome</keyword>
<dbReference type="CDD" id="cd01949">
    <property type="entry name" value="GGDEF"/>
    <property type="match status" value="1"/>
</dbReference>
<feature type="domain" description="PAS" evidence="1">
    <location>
        <begin position="6"/>
        <end position="60"/>
    </location>
</feature>
<evidence type="ECO:0000313" key="5">
    <source>
        <dbReference type="EMBL" id="MBB3221874.1"/>
    </source>
</evidence>
<evidence type="ECO:0000313" key="6">
    <source>
        <dbReference type="EMBL" id="QCP14324.1"/>
    </source>
</evidence>
<proteinExistence type="predicted"/>
<dbReference type="PROSITE" id="PS50112">
    <property type="entry name" value="PAS"/>
    <property type="match status" value="1"/>
</dbReference>
<dbReference type="SUPFAM" id="SSF55785">
    <property type="entry name" value="PYP-like sensor domain (PAS domain)"/>
    <property type="match status" value="1"/>
</dbReference>
<dbReference type="SMART" id="SM00091">
    <property type="entry name" value="PAS"/>
    <property type="match status" value="2"/>
</dbReference>
<dbReference type="Gene3D" id="3.30.70.270">
    <property type="match status" value="1"/>
</dbReference>
<dbReference type="InterPro" id="IPR029787">
    <property type="entry name" value="Nucleotide_cyclase"/>
</dbReference>
<dbReference type="CDD" id="cd01948">
    <property type="entry name" value="EAL"/>
    <property type="match status" value="1"/>
</dbReference>
<evidence type="ECO:0000259" key="3">
    <source>
        <dbReference type="PROSITE" id="PS50883"/>
    </source>
</evidence>
<dbReference type="OrthoDB" id="9813903at2"/>
<dbReference type="InterPro" id="IPR052155">
    <property type="entry name" value="Biofilm_reg_signaling"/>
</dbReference>
<evidence type="ECO:0000259" key="1">
    <source>
        <dbReference type="PROSITE" id="PS50112"/>
    </source>
</evidence>
<dbReference type="Proteomes" id="UP000298763">
    <property type="component" value="Chromosome"/>
</dbReference>
<feature type="domain" description="GGDEF" evidence="4">
    <location>
        <begin position="309"/>
        <end position="442"/>
    </location>
</feature>
<evidence type="ECO:0000259" key="4">
    <source>
        <dbReference type="PROSITE" id="PS50887"/>
    </source>
</evidence>
<dbReference type="Proteomes" id="UP000584325">
    <property type="component" value="Unassembled WGS sequence"/>
</dbReference>
<dbReference type="EMBL" id="JACHXS010000004">
    <property type="protein sequence ID" value="MBB3221874.1"/>
    <property type="molecule type" value="Genomic_DNA"/>
</dbReference>
<feature type="domain" description="EAL" evidence="3">
    <location>
        <begin position="451"/>
        <end position="701"/>
    </location>
</feature>
<dbReference type="Gene3D" id="3.30.450.20">
    <property type="entry name" value="PAS domain"/>
    <property type="match status" value="2"/>
</dbReference>
<dbReference type="InterPro" id="IPR035919">
    <property type="entry name" value="EAL_sf"/>
</dbReference>
<dbReference type="CDD" id="cd00130">
    <property type="entry name" value="PAS"/>
    <property type="match status" value="1"/>
</dbReference>
<organism evidence="5 8">
    <name type="scientific">Pseudoduganella umbonata</name>
    <dbReference type="NCBI Taxonomy" id="864828"/>
    <lineage>
        <taxon>Bacteria</taxon>
        <taxon>Pseudomonadati</taxon>
        <taxon>Pseudomonadota</taxon>
        <taxon>Betaproteobacteria</taxon>
        <taxon>Burkholderiales</taxon>
        <taxon>Oxalobacteraceae</taxon>
        <taxon>Telluria group</taxon>
        <taxon>Pseudoduganella</taxon>
    </lineage>
</organism>
<dbReference type="InterPro" id="IPR035965">
    <property type="entry name" value="PAS-like_dom_sf"/>
</dbReference>
<dbReference type="Pfam" id="PF00563">
    <property type="entry name" value="EAL"/>
    <property type="match status" value="1"/>
</dbReference>
<dbReference type="PANTHER" id="PTHR44757">
    <property type="entry name" value="DIGUANYLATE CYCLASE DGCP"/>
    <property type="match status" value="1"/>
</dbReference>
<reference evidence="5 8" key="2">
    <citation type="submission" date="2020-08" db="EMBL/GenBank/DDBJ databases">
        <title>Genomic Encyclopedia of Type Strains, Phase III (KMG-III): the genomes of soil and plant-associated and newly described type strains.</title>
        <authorList>
            <person name="Whitman W."/>
        </authorList>
    </citation>
    <scope>NUCLEOTIDE SEQUENCE [LARGE SCALE GENOMIC DNA]</scope>
    <source>
        <strain evidence="5 8">CECT 7753</strain>
    </source>
</reference>
<name>A0A4P8I0M2_9BURK</name>
<dbReference type="AlphaFoldDB" id="A0A4P8I0M2"/>
<dbReference type="PROSITE" id="PS50887">
    <property type="entry name" value="GGDEF"/>
    <property type="match status" value="1"/>
</dbReference>
<dbReference type="PANTHER" id="PTHR44757:SF2">
    <property type="entry name" value="BIOFILM ARCHITECTURE MAINTENANCE PROTEIN MBAA"/>
    <property type="match status" value="1"/>
</dbReference>
<dbReference type="PROSITE" id="PS50113">
    <property type="entry name" value="PAC"/>
    <property type="match status" value="1"/>
</dbReference>
<sequence length="703" mass="76778">MTASSSDLIYRLLVQSVVDYAIYLLDTDGNVVNWNAGAERAKGYNAQEIVGRHFSVFYSEADRAAGLPRQALETARAESRFEAEGWRLRKDGTRFWTNVVIDAIHDDDGKLVGFAKITRDITERHQQELKLVEAKELAEQYSQQMASLSHFLDSVITNIPGSVLALDVNGELEGGPGEILLANAQARRLFSGGAAMQGQTVRGCLGAEVAAYLEGLAAASASGEAPPDDSLVQTPLGPRTLRSRTVVGSKPDGAGDYLLVITEDVTDELAAYAQIHHMAQHGGLTNLPNRTFFQQRLEAAIADSAADGSHAAILCLDLDNFKNINDAFGHGFGDKILLMLAARLKKCVREHDTLARLGGDEFAVVLPRIGRVDEAQHAARRLIDAVAPPFAIDGHSFTVGLSIGIAISSHEGSSAEQLLRFGDMALYEAKHNGRNRYELFRPELEAASRVRRQVEIDLRRALHRGELQMHYQPIIEKEGCRISGYEALIRWQHPVRGAIPPMDFIPIAEETGLIHELGARALNLACQEAATWANGATVAVNLSPVQFKNSELVKTVALALEDAGLPAHRLELEITESVLLANTEGNIRTLQALKDLGVRISLDDFGTGYSSLSYLRSFPFDKIKIDKSFVRDMGESREAMAIIRAITGLSSSLLIEITAEGVETEEQFRQLQVEGCSHFQGYLFGRPVAAEHRIEELDGRGAG</sequence>
<dbReference type="Gene3D" id="3.20.20.450">
    <property type="entry name" value="EAL domain"/>
    <property type="match status" value="1"/>
</dbReference>
<dbReference type="SMART" id="SM00086">
    <property type="entry name" value="PAC"/>
    <property type="match status" value="1"/>
</dbReference>
<dbReference type="Pfam" id="PF13426">
    <property type="entry name" value="PAS_9"/>
    <property type="match status" value="1"/>
</dbReference>
<dbReference type="Pfam" id="PF00990">
    <property type="entry name" value="GGDEF"/>
    <property type="match status" value="1"/>
</dbReference>
<dbReference type="InterPro" id="IPR000700">
    <property type="entry name" value="PAS-assoc_C"/>
</dbReference>
<dbReference type="GO" id="GO:0003824">
    <property type="term" value="F:catalytic activity"/>
    <property type="evidence" value="ECO:0007669"/>
    <property type="project" value="UniProtKB-ARBA"/>
</dbReference>
<protein>
    <submittedName>
        <fullName evidence="5">Diguanylate cyclase (GGDEF)-like protein/PAS domain S-box-containing protein</fullName>
    </submittedName>
    <submittedName>
        <fullName evidence="6">EAL domain-containing protein</fullName>
    </submittedName>
</protein>
<dbReference type="InterPro" id="IPR001610">
    <property type="entry name" value="PAC"/>
</dbReference>
<reference evidence="6 7" key="1">
    <citation type="submission" date="2019-05" db="EMBL/GenBank/DDBJ databases">
        <title>Draft Genome Sequences of Six Type Strains of the Genus Massilia.</title>
        <authorList>
            <person name="Miess H."/>
            <person name="Frediansyhah A."/>
            <person name="Gross H."/>
        </authorList>
    </citation>
    <scope>NUCLEOTIDE SEQUENCE [LARGE SCALE GENOMIC DNA]</scope>
    <source>
        <strain evidence="6 7">DSMZ 26121</strain>
    </source>
</reference>
<dbReference type="SMART" id="SM00052">
    <property type="entry name" value="EAL"/>
    <property type="match status" value="1"/>
</dbReference>
<dbReference type="RefSeq" id="WP_137317094.1">
    <property type="nucleotide sequence ID" value="NZ_CP040017.1"/>
</dbReference>
<feature type="domain" description="PAC" evidence="2">
    <location>
        <begin position="81"/>
        <end position="133"/>
    </location>
</feature>
<dbReference type="InterPro" id="IPR001633">
    <property type="entry name" value="EAL_dom"/>
</dbReference>
<evidence type="ECO:0000259" key="2">
    <source>
        <dbReference type="PROSITE" id="PS50113"/>
    </source>
</evidence>
<dbReference type="NCBIfam" id="TIGR00254">
    <property type="entry name" value="GGDEF"/>
    <property type="match status" value="1"/>
</dbReference>
<dbReference type="SUPFAM" id="SSF141868">
    <property type="entry name" value="EAL domain-like"/>
    <property type="match status" value="1"/>
</dbReference>
<dbReference type="FunFam" id="3.30.70.270:FF:000001">
    <property type="entry name" value="Diguanylate cyclase domain protein"/>
    <property type="match status" value="1"/>
</dbReference>
<dbReference type="NCBIfam" id="TIGR00229">
    <property type="entry name" value="sensory_box"/>
    <property type="match status" value="1"/>
</dbReference>
<dbReference type="SMART" id="SM00267">
    <property type="entry name" value="GGDEF"/>
    <property type="match status" value="1"/>
</dbReference>